<feature type="region of interest" description="Disordered" evidence="1">
    <location>
        <begin position="116"/>
        <end position="142"/>
    </location>
</feature>
<keyword evidence="4" id="KW-1185">Reference proteome</keyword>
<evidence type="ECO:0008006" key="5">
    <source>
        <dbReference type="Google" id="ProtNLM"/>
    </source>
</evidence>
<comment type="caution">
    <text evidence="3">The sequence shown here is derived from an EMBL/GenBank/DDBJ whole genome shotgun (WGS) entry which is preliminary data.</text>
</comment>
<evidence type="ECO:0000313" key="3">
    <source>
        <dbReference type="EMBL" id="RXF75140.1"/>
    </source>
</evidence>
<organism evidence="3 4">
    <name type="scientific">Hansschlegelia zhihuaiae</name>
    <dbReference type="NCBI Taxonomy" id="405005"/>
    <lineage>
        <taxon>Bacteria</taxon>
        <taxon>Pseudomonadati</taxon>
        <taxon>Pseudomonadota</taxon>
        <taxon>Alphaproteobacteria</taxon>
        <taxon>Hyphomicrobiales</taxon>
        <taxon>Methylopilaceae</taxon>
        <taxon>Hansschlegelia</taxon>
    </lineage>
</organism>
<name>A0A4Q0MMX5_9HYPH</name>
<proteinExistence type="predicted"/>
<dbReference type="AlphaFoldDB" id="A0A4Q0MMX5"/>
<accession>A0A4Q0MMX5</accession>
<dbReference type="EMBL" id="RYFI01000002">
    <property type="protein sequence ID" value="RXF75140.1"/>
    <property type="molecule type" value="Genomic_DNA"/>
</dbReference>
<dbReference type="OrthoDB" id="9908966at2"/>
<keyword evidence="2" id="KW-0732">Signal</keyword>
<evidence type="ECO:0000256" key="2">
    <source>
        <dbReference type="SAM" id="SignalP"/>
    </source>
</evidence>
<feature type="compositionally biased region" description="Pro residues" evidence="1">
    <location>
        <begin position="128"/>
        <end position="142"/>
    </location>
</feature>
<feature type="signal peptide" evidence="2">
    <location>
        <begin position="1"/>
        <end position="23"/>
    </location>
</feature>
<evidence type="ECO:0000313" key="4">
    <source>
        <dbReference type="Proteomes" id="UP000289708"/>
    </source>
</evidence>
<sequence>MPPLAAARIAALVAVTLLLPACANDRVWMRSGSSSGDAEIDEMNCTAEAAGGGVSVSIGDVGPKTDATSNRSACLRAKGYRLKELTADEAAKLKSLGGVARETYWNELLTKYGFAPATEKPGARSGPALPPAPPARPSAPAQ</sequence>
<protein>
    <recommendedName>
        <fullName evidence="5">Lipoprotein</fullName>
    </recommendedName>
</protein>
<dbReference type="RefSeq" id="WP_128776130.1">
    <property type="nucleotide sequence ID" value="NZ_RYFI01000002.1"/>
</dbReference>
<feature type="chain" id="PRO_5020186004" description="Lipoprotein" evidence="2">
    <location>
        <begin position="24"/>
        <end position="142"/>
    </location>
</feature>
<dbReference type="Proteomes" id="UP000289708">
    <property type="component" value="Unassembled WGS sequence"/>
</dbReference>
<reference evidence="3 4" key="1">
    <citation type="submission" date="2018-12" db="EMBL/GenBank/DDBJ databases">
        <title>bacterium Hansschlegelia zhihuaiae S113.</title>
        <authorList>
            <person name="He J."/>
        </authorList>
    </citation>
    <scope>NUCLEOTIDE SEQUENCE [LARGE SCALE GENOMIC DNA]</scope>
    <source>
        <strain evidence="3 4">S 113</strain>
    </source>
</reference>
<evidence type="ECO:0000256" key="1">
    <source>
        <dbReference type="SAM" id="MobiDB-lite"/>
    </source>
</evidence>
<gene>
    <name evidence="3" type="ORF">EK403_03605</name>
</gene>